<dbReference type="AlphaFoldDB" id="A0AAD8E279"/>
<accession>A0AAD8E279</accession>
<evidence type="ECO:0000256" key="1">
    <source>
        <dbReference type="SAM" id="Phobius"/>
    </source>
</evidence>
<evidence type="ECO:0000313" key="3">
    <source>
        <dbReference type="Proteomes" id="UP001233999"/>
    </source>
</evidence>
<reference evidence="2" key="2">
    <citation type="submission" date="2023-05" db="EMBL/GenBank/DDBJ databases">
        <authorList>
            <person name="Fouks B."/>
        </authorList>
    </citation>
    <scope>NUCLEOTIDE SEQUENCE</scope>
    <source>
        <strain evidence="2">Stay&amp;Tobe</strain>
        <tissue evidence="2">Testes</tissue>
    </source>
</reference>
<protein>
    <submittedName>
        <fullName evidence="2">Uncharacterized protein</fullName>
    </submittedName>
</protein>
<keyword evidence="1" id="KW-0812">Transmembrane</keyword>
<dbReference type="EMBL" id="JASPKZ010010278">
    <property type="protein sequence ID" value="KAJ9574558.1"/>
    <property type="molecule type" value="Genomic_DNA"/>
</dbReference>
<reference evidence="2" key="1">
    <citation type="journal article" date="2023" name="IScience">
        <title>Live-bearing cockroach genome reveals convergent evolutionary mechanisms linked to viviparity in insects and beyond.</title>
        <authorList>
            <person name="Fouks B."/>
            <person name="Harrison M.C."/>
            <person name="Mikhailova A.A."/>
            <person name="Marchal E."/>
            <person name="English S."/>
            <person name="Carruthers M."/>
            <person name="Jennings E.C."/>
            <person name="Chiamaka E.L."/>
            <person name="Frigard R.A."/>
            <person name="Pippel M."/>
            <person name="Attardo G.M."/>
            <person name="Benoit J.B."/>
            <person name="Bornberg-Bauer E."/>
            <person name="Tobe S.S."/>
        </authorList>
    </citation>
    <scope>NUCLEOTIDE SEQUENCE</scope>
    <source>
        <strain evidence="2">Stay&amp;Tobe</strain>
    </source>
</reference>
<proteinExistence type="predicted"/>
<keyword evidence="3" id="KW-1185">Reference proteome</keyword>
<comment type="caution">
    <text evidence="2">The sequence shown here is derived from an EMBL/GenBank/DDBJ whole genome shotgun (WGS) entry which is preliminary data.</text>
</comment>
<gene>
    <name evidence="2" type="ORF">L9F63_008269</name>
</gene>
<sequence length="105" mass="11501">MCNLVKAACIIHLHGCDISNVTELDYALFIRPMSNIDVMGRYRTFAISHGLDLRFGFRNAVVTAYRLIKGVAIASLILVTSIAAKSKRVEMSSVNDGGDDIKKTP</sequence>
<keyword evidence="1" id="KW-0472">Membrane</keyword>
<name>A0AAD8E279_DIPPU</name>
<feature type="non-terminal residue" evidence="2">
    <location>
        <position position="105"/>
    </location>
</feature>
<dbReference type="Proteomes" id="UP001233999">
    <property type="component" value="Unassembled WGS sequence"/>
</dbReference>
<evidence type="ECO:0000313" key="2">
    <source>
        <dbReference type="EMBL" id="KAJ9574558.1"/>
    </source>
</evidence>
<feature type="transmembrane region" description="Helical" evidence="1">
    <location>
        <begin position="64"/>
        <end position="84"/>
    </location>
</feature>
<organism evidence="2 3">
    <name type="scientific">Diploptera punctata</name>
    <name type="common">Pacific beetle cockroach</name>
    <dbReference type="NCBI Taxonomy" id="6984"/>
    <lineage>
        <taxon>Eukaryota</taxon>
        <taxon>Metazoa</taxon>
        <taxon>Ecdysozoa</taxon>
        <taxon>Arthropoda</taxon>
        <taxon>Hexapoda</taxon>
        <taxon>Insecta</taxon>
        <taxon>Pterygota</taxon>
        <taxon>Neoptera</taxon>
        <taxon>Polyneoptera</taxon>
        <taxon>Dictyoptera</taxon>
        <taxon>Blattodea</taxon>
        <taxon>Blaberoidea</taxon>
        <taxon>Blaberidae</taxon>
        <taxon>Diplopterinae</taxon>
        <taxon>Diploptera</taxon>
    </lineage>
</organism>
<keyword evidence="1" id="KW-1133">Transmembrane helix</keyword>